<keyword evidence="1" id="KW-0697">Rotamase</keyword>
<dbReference type="PANTHER" id="PTHR47245:SF2">
    <property type="entry name" value="PEPTIDYL-PROLYL CIS-TRANS ISOMERASE HP_0175-RELATED"/>
    <property type="match status" value="1"/>
</dbReference>
<dbReference type="InterPro" id="IPR000297">
    <property type="entry name" value="PPIase_PpiC"/>
</dbReference>
<dbReference type="Pfam" id="PF13145">
    <property type="entry name" value="Rotamase_2"/>
    <property type="match status" value="1"/>
</dbReference>
<dbReference type="SUPFAM" id="SSF54534">
    <property type="entry name" value="FKBP-like"/>
    <property type="match status" value="2"/>
</dbReference>
<feature type="domain" description="PpiC" evidence="3">
    <location>
        <begin position="228"/>
        <end position="329"/>
    </location>
</feature>
<protein>
    <submittedName>
        <fullName evidence="4">Peptidyl-prolyl cis-trans isomerase</fullName>
    </submittedName>
</protein>
<reference evidence="4 5" key="1">
    <citation type="journal article" date="2014" name="Int. J. Syst. Evol. Microbiol.">
        <title>Complete genome sequence of Corynebacterium casei LMG S-19264T (=DSM 44701T), isolated from a smear-ripened cheese.</title>
        <authorList>
            <consortium name="US DOE Joint Genome Institute (JGI-PGF)"/>
            <person name="Walter F."/>
            <person name="Albersmeier A."/>
            <person name="Kalinowski J."/>
            <person name="Ruckert C."/>
        </authorList>
    </citation>
    <scope>NUCLEOTIDE SEQUENCE [LARGE SCALE GENOMIC DNA]</scope>
    <source>
        <strain evidence="4 5">CGMCC 1.12925</strain>
    </source>
</reference>
<keyword evidence="2" id="KW-0732">Signal</keyword>
<dbReference type="PROSITE" id="PS01096">
    <property type="entry name" value="PPIC_PPIASE_1"/>
    <property type="match status" value="1"/>
</dbReference>
<dbReference type="PANTHER" id="PTHR47245">
    <property type="entry name" value="PEPTIDYLPROLYL ISOMERASE"/>
    <property type="match status" value="1"/>
</dbReference>
<dbReference type="RefSeq" id="WP_188405305.1">
    <property type="nucleotide sequence ID" value="NZ_BMGL01000003.1"/>
</dbReference>
<dbReference type="EMBL" id="BMGL01000003">
    <property type="protein sequence ID" value="GGE07425.1"/>
    <property type="molecule type" value="Genomic_DNA"/>
</dbReference>
<dbReference type="Proteomes" id="UP000599688">
    <property type="component" value="Unassembled WGS sequence"/>
</dbReference>
<dbReference type="AlphaFoldDB" id="A0A917E6C3"/>
<organism evidence="4 5">
    <name type="scientific">Psychroflexus salis</name>
    <dbReference type="NCBI Taxonomy" id="1526574"/>
    <lineage>
        <taxon>Bacteria</taxon>
        <taxon>Pseudomonadati</taxon>
        <taxon>Bacteroidota</taxon>
        <taxon>Flavobacteriia</taxon>
        <taxon>Flavobacteriales</taxon>
        <taxon>Flavobacteriaceae</taxon>
        <taxon>Psychroflexus</taxon>
    </lineage>
</organism>
<dbReference type="Gene3D" id="3.10.50.40">
    <property type="match status" value="2"/>
</dbReference>
<comment type="caution">
    <text evidence="4">The sequence shown here is derived from an EMBL/GenBank/DDBJ whole genome shotgun (WGS) entry which is preliminary data.</text>
</comment>
<proteinExistence type="predicted"/>
<dbReference type="InterPro" id="IPR023058">
    <property type="entry name" value="PPIase_PpiC_CS"/>
</dbReference>
<evidence type="ECO:0000259" key="3">
    <source>
        <dbReference type="PROSITE" id="PS50198"/>
    </source>
</evidence>
<keyword evidence="1 4" id="KW-0413">Isomerase</keyword>
<evidence type="ECO:0000313" key="5">
    <source>
        <dbReference type="Proteomes" id="UP000599688"/>
    </source>
</evidence>
<evidence type="ECO:0000313" key="4">
    <source>
        <dbReference type="EMBL" id="GGE07425.1"/>
    </source>
</evidence>
<feature type="signal peptide" evidence="2">
    <location>
        <begin position="1"/>
        <end position="18"/>
    </location>
</feature>
<dbReference type="GO" id="GO:0003755">
    <property type="term" value="F:peptidyl-prolyl cis-trans isomerase activity"/>
    <property type="evidence" value="ECO:0007669"/>
    <property type="project" value="UniProtKB-KW"/>
</dbReference>
<evidence type="ECO:0000256" key="2">
    <source>
        <dbReference type="SAM" id="SignalP"/>
    </source>
</evidence>
<dbReference type="PROSITE" id="PS50198">
    <property type="entry name" value="PPIC_PPIASE_2"/>
    <property type="match status" value="2"/>
</dbReference>
<sequence>MKSFFSFALLIFSLSLFAQDSFEEGVVMKVNNRKVYSSEFKNVYTKNASILDEEDKMTVDDYFELFKNYQLKLEAALDQKLDQDSIFLKEYKKYYKQLADNYIANGKVTEQMIEETYQRLVNEVKARHILINASDNATDEEKAKALETAKEIKLKLQNGADFEALAQEYSDDPSAKTNGGNIGWFKAFKMVYPFENAAYNLNVGEISDPVKTRFGYHIIQKTDERKSTGKLQVAHIMVRMQQSDTLKTPEQHINEIYKKLNNGSDFKDLAKQFSQDENTAENGGIMPVFELGNLNSPVFEEKAFALQQDGAVSEPFQTRFGWHIVKRISTEALDSFEEQREFLKKRIKTSERSKLLNNRIQENIEQLYSVSKNNEAVSYIVYIATEDILKSQWQLPEDEQIPNNIFLQIEDESHSWLDLAKYVEKQQRAAKTNASKKAIVQDLANQFVYGKLVEYHKKRLPEIDQEFALTIQEYKNGLLLYEVMERTIWNPAKNDSIALKEYYKANKDEFKSKETIELEIASFSKKKEARKFLKKVSDTEDFSLKANEIEDVIFQEKDVKAVHSPAISDKLKLNNGVSKIYKHNGQFVIYNIFSVNPVRQLDYDEVKGRVISSYQNQLEAQWLEGLLTKFELEVNQKELNRLRKEFE</sequence>
<keyword evidence="5" id="KW-1185">Reference proteome</keyword>
<gene>
    <name evidence="4" type="ORF">GCM10010831_06150</name>
</gene>
<dbReference type="Pfam" id="PF00639">
    <property type="entry name" value="Rotamase"/>
    <property type="match status" value="1"/>
</dbReference>
<feature type="domain" description="PpiC" evidence="3">
    <location>
        <begin position="121"/>
        <end position="223"/>
    </location>
</feature>
<dbReference type="InterPro" id="IPR046357">
    <property type="entry name" value="PPIase_dom_sf"/>
</dbReference>
<dbReference type="InterPro" id="IPR050245">
    <property type="entry name" value="PrsA_foldase"/>
</dbReference>
<name>A0A917E6C3_9FLAO</name>
<evidence type="ECO:0000256" key="1">
    <source>
        <dbReference type="PROSITE-ProRule" id="PRU00278"/>
    </source>
</evidence>
<accession>A0A917E6C3</accession>
<feature type="chain" id="PRO_5037183331" evidence="2">
    <location>
        <begin position="19"/>
        <end position="647"/>
    </location>
</feature>
<dbReference type="Pfam" id="PF13616">
    <property type="entry name" value="Rotamase_3"/>
    <property type="match status" value="1"/>
</dbReference>